<feature type="transmembrane region" description="Helical" evidence="1">
    <location>
        <begin position="79"/>
        <end position="100"/>
    </location>
</feature>
<feature type="transmembrane region" description="Helical" evidence="1">
    <location>
        <begin position="120"/>
        <end position="139"/>
    </location>
</feature>
<protein>
    <recommendedName>
        <fullName evidence="4">DUF2752 domain-containing protein</fullName>
    </recommendedName>
</protein>
<dbReference type="Pfam" id="PF10825">
    <property type="entry name" value="DUF2752"/>
    <property type="match status" value="1"/>
</dbReference>
<keyword evidence="1" id="KW-0812">Transmembrane</keyword>
<accession>A0A521CZF8</accession>
<dbReference type="RefSeq" id="WP_111377627.1">
    <property type="nucleotide sequence ID" value="NZ_CP043612.1"/>
</dbReference>
<keyword evidence="3" id="KW-1185">Reference proteome</keyword>
<dbReference type="AlphaFoldDB" id="A0A521CZF8"/>
<evidence type="ECO:0000313" key="3">
    <source>
        <dbReference type="Proteomes" id="UP000319267"/>
    </source>
</evidence>
<evidence type="ECO:0008006" key="4">
    <source>
        <dbReference type="Google" id="ProtNLM"/>
    </source>
</evidence>
<keyword evidence="1" id="KW-0472">Membrane</keyword>
<keyword evidence="1" id="KW-1133">Transmembrane helix</keyword>
<dbReference type="InterPro" id="IPR021215">
    <property type="entry name" value="DUF2752"/>
</dbReference>
<reference evidence="2 3" key="1">
    <citation type="submission" date="2017-05" db="EMBL/GenBank/DDBJ databases">
        <authorList>
            <person name="Varghese N."/>
            <person name="Submissions S."/>
        </authorList>
    </citation>
    <scope>NUCLEOTIDE SEQUENCE [LARGE SCALE GENOMIC DNA]</scope>
    <source>
        <strain evidence="2 3">DSM 29982</strain>
    </source>
</reference>
<dbReference type="OrthoDB" id="9815897at2"/>
<evidence type="ECO:0000256" key="1">
    <source>
        <dbReference type="SAM" id="Phobius"/>
    </source>
</evidence>
<proteinExistence type="predicted"/>
<dbReference type="Proteomes" id="UP000319267">
    <property type="component" value="Unassembled WGS sequence"/>
</dbReference>
<organism evidence="2 3">
    <name type="scientific">Flavobacterium nitrogenifigens</name>
    <dbReference type="NCBI Taxonomy" id="1617283"/>
    <lineage>
        <taxon>Bacteria</taxon>
        <taxon>Pseudomonadati</taxon>
        <taxon>Bacteroidota</taxon>
        <taxon>Flavobacteriia</taxon>
        <taxon>Flavobacteriales</taxon>
        <taxon>Flavobacteriaceae</taxon>
        <taxon>Flavobacterium</taxon>
    </lineage>
</organism>
<dbReference type="EMBL" id="FXTQ01000002">
    <property type="protein sequence ID" value="SMO64823.1"/>
    <property type="molecule type" value="Genomic_DNA"/>
</dbReference>
<name>A0A521CZF8_9FLAO</name>
<sequence>MISTDYINNTQTRRKIYGIIGAAITLIVPFFLMLHNHNDHLETDQSLCPFKMLTGFPCPGCGITKSLVYFYQGDLYKSISYHILGPFVIAFCAVTIVVLVTELITKKEYFTAFLYNRKLAYGLAVFLGVYHFIRLVLFVRNNSFDDILHQSIWF</sequence>
<feature type="transmembrane region" description="Helical" evidence="1">
    <location>
        <begin position="16"/>
        <end position="34"/>
    </location>
</feature>
<gene>
    <name evidence="2" type="ORF">SAMN06265220_102827</name>
</gene>
<evidence type="ECO:0000313" key="2">
    <source>
        <dbReference type="EMBL" id="SMO64823.1"/>
    </source>
</evidence>